<keyword evidence="2" id="KW-1185">Reference proteome</keyword>
<sequence>MKQTWDQTVFNEEEAPSKSLEVAEVYGTRKVQTPYDSLTPPSSAYMNGSHKCRGTLIWHPCQHTGQLVRRWLVIAN</sequence>
<protein>
    <submittedName>
        <fullName evidence="3">Autophagy_act_C domain-containing protein</fullName>
    </submittedName>
</protein>
<reference evidence="3" key="1">
    <citation type="submission" date="2017-02" db="UniProtKB">
        <authorList>
            <consortium name="WormBaseParasite"/>
        </authorList>
    </citation>
    <scope>IDENTIFICATION</scope>
</reference>
<dbReference type="AlphaFoldDB" id="A0A0N4VGN4"/>
<dbReference type="WBParaSite" id="EVEC_0000996601-mRNA-1">
    <property type="protein sequence ID" value="EVEC_0000996601-mRNA-1"/>
    <property type="gene ID" value="EVEC_0000996601"/>
</dbReference>
<organism evidence="3">
    <name type="scientific">Enterobius vermicularis</name>
    <name type="common">Human pinworm</name>
    <dbReference type="NCBI Taxonomy" id="51028"/>
    <lineage>
        <taxon>Eukaryota</taxon>
        <taxon>Metazoa</taxon>
        <taxon>Ecdysozoa</taxon>
        <taxon>Nematoda</taxon>
        <taxon>Chromadorea</taxon>
        <taxon>Rhabditida</taxon>
        <taxon>Spirurina</taxon>
        <taxon>Oxyuridomorpha</taxon>
        <taxon>Oxyuroidea</taxon>
        <taxon>Oxyuridae</taxon>
        <taxon>Enterobius</taxon>
    </lineage>
</organism>
<evidence type="ECO:0000313" key="1">
    <source>
        <dbReference type="EMBL" id="VDD94579.1"/>
    </source>
</evidence>
<dbReference type="Proteomes" id="UP000274131">
    <property type="component" value="Unassembled WGS sequence"/>
</dbReference>
<name>A0A0N4VGN4_ENTVE</name>
<evidence type="ECO:0000313" key="2">
    <source>
        <dbReference type="Proteomes" id="UP000274131"/>
    </source>
</evidence>
<evidence type="ECO:0000313" key="3">
    <source>
        <dbReference type="WBParaSite" id="EVEC_0000996601-mRNA-1"/>
    </source>
</evidence>
<accession>A0A0N4VGN4</accession>
<dbReference type="EMBL" id="UXUI01009968">
    <property type="protein sequence ID" value="VDD94579.1"/>
    <property type="molecule type" value="Genomic_DNA"/>
</dbReference>
<proteinExistence type="predicted"/>
<gene>
    <name evidence="1" type="ORF">EVEC_LOCUS9330</name>
</gene>
<reference evidence="1 2" key="2">
    <citation type="submission" date="2018-10" db="EMBL/GenBank/DDBJ databases">
        <authorList>
            <consortium name="Pathogen Informatics"/>
        </authorList>
    </citation>
    <scope>NUCLEOTIDE SEQUENCE [LARGE SCALE GENOMIC DNA]</scope>
</reference>